<gene>
    <name evidence="1" type="ORF">NTEN_LOCUS17914</name>
</gene>
<name>A0A6H5H7A3_9HEMI</name>
<accession>A0A6H5H7A3</accession>
<reference evidence="1 2" key="1">
    <citation type="submission" date="2020-02" db="EMBL/GenBank/DDBJ databases">
        <authorList>
            <person name="Ferguson B K."/>
        </authorList>
    </citation>
    <scope>NUCLEOTIDE SEQUENCE [LARGE SCALE GENOMIC DNA]</scope>
</reference>
<dbReference type="Proteomes" id="UP000479000">
    <property type="component" value="Unassembled WGS sequence"/>
</dbReference>
<dbReference type="AlphaFoldDB" id="A0A6H5H7A3"/>
<keyword evidence="2" id="KW-1185">Reference proteome</keyword>
<proteinExistence type="predicted"/>
<evidence type="ECO:0000313" key="2">
    <source>
        <dbReference type="Proteomes" id="UP000479000"/>
    </source>
</evidence>
<sequence length="52" mass="5971">MAPHHQAINQPFHANEEAHSHFTTRSFVSSLGRQKPIYYSVRPSCGNWSTMK</sequence>
<organism evidence="1 2">
    <name type="scientific">Nesidiocoris tenuis</name>
    <dbReference type="NCBI Taxonomy" id="355587"/>
    <lineage>
        <taxon>Eukaryota</taxon>
        <taxon>Metazoa</taxon>
        <taxon>Ecdysozoa</taxon>
        <taxon>Arthropoda</taxon>
        <taxon>Hexapoda</taxon>
        <taxon>Insecta</taxon>
        <taxon>Pterygota</taxon>
        <taxon>Neoptera</taxon>
        <taxon>Paraneoptera</taxon>
        <taxon>Hemiptera</taxon>
        <taxon>Heteroptera</taxon>
        <taxon>Panheteroptera</taxon>
        <taxon>Cimicomorpha</taxon>
        <taxon>Miridae</taxon>
        <taxon>Dicyphina</taxon>
        <taxon>Nesidiocoris</taxon>
    </lineage>
</organism>
<evidence type="ECO:0000313" key="1">
    <source>
        <dbReference type="EMBL" id="CAB0013303.1"/>
    </source>
</evidence>
<feature type="non-terminal residue" evidence="1">
    <location>
        <position position="52"/>
    </location>
</feature>
<protein>
    <submittedName>
        <fullName evidence="1">Uncharacterized protein</fullName>
    </submittedName>
</protein>
<dbReference type="EMBL" id="CADCXU010026481">
    <property type="protein sequence ID" value="CAB0013303.1"/>
    <property type="molecule type" value="Genomic_DNA"/>
</dbReference>